<dbReference type="KEGG" id="nio:NITINOP_0603"/>
<dbReference type="Pfam" id="PF13409">
    <property type="entry name" value="GST_N_2"/>
    <property type="match status" value="1"/>
</dbReference>
<dbReference type="SFLD" id="SFLDS00019">
    <property type="entry name" value="Glutathione_Transferase_(cytos"/>
    <property type="match status" value="1"/>
</dbReference>
<gene>
    <name evidence="5" type="primary">yqjG</name>
    <name evidence="5" type="ORF">NITINOP_0603</name>
</gene>
<evidence type="ECO:0000256" key="3">
    <source>
        <dbReference type="PIRSR" id="PIRSR015753-3"/>
    </source>
</evidence>
<dbReference type="EC" id="1.8.-.-" evidence="5"/>
<dbReference type="InterPro" id="IPR040079">
    <property type="entry name" value="Glutathione_S-Trfase"/>
</dbReference>
<dbReference type="RefSeq" id="WP_062483047.1">
    <property type="nucleotide sequence ID" value="NZ_LN885086.1"/>
</dbReference>
<dbReference type="Gene3D" id="1.20.1050.10">
    <property type="match status" value="1"/>
</dbReference>
<dbReference type="InterPro" id="IPR036249">
    <property type="entry name" value="Thioredoxin-like_sf"/>
</dbReference>
<feature type="active site" description="Proton donor/acceptor" evidence="1">
    <location>
        <position position="182"/>
    </location>
</feature>
<dbReference type="InterPro" id="IPR016639">
    <property type="entry name" value="GST_Omega/GSH"/>
</dbReference>
<evidence type="ECO:0000313" key="5">
    <source>
        <dbReference type="EMBL" id="CUQ65578.1"/>
    </source>
</evidence>
<feature type="site" description="Lowers pKa of active site Cys" evidence="3">
    <location>
        <position position="240"/>
    </location>
</feature>
<dbReference type="SUPFAM" id="SSF52833">
    <property type="entry name" value="Thioredoxin-like"/>
    <property type="match status" value="1"/>
</dbReference>
<dbReference type="CDD" id="cd03190">
    <property type="entry name" value="GST_C_Omega_like"/>
    <property type="match status" value="1"/>
</dbReference>
<evidence type="ECO:0000313" key="6">
    <source>
        <dbReference type="Proteomes" id="UP000066284"/>
    </source>
</evidence>
<dbReference type="InterPro" id="IPR004045">
    <property type="entry name" value="Glutathione_S-Trfase_N"/>
</dbReference>
<dbReference type="InterPro" id="IPR036282">
    <property type="entry name" value="Glutathione-S-Trfase_C_sf"/>
</dbReference>
<feature type="site" description="Lowers pKa of active site Cys" evidence="3">
    <location>
        <position position="283"/>
    </location>
</feature>
<dbReference type="GO" id="GO:0005737">
    <property type="term" value="C:cytoplasm"/>
    <property type="evidence" value="ECO:0007669"/>
    <property type="project" value="TreeGrafter"/>
</dbReference>
<feature type="active site" description="Nucleophile" evidence="1">
    <location>
        <position position="51"/>
    </location>
</feature>
<dbReference type="OrthoDB" id="9769158at2"/>
<feature type="domain" description="GST N-terminal" evidence="4">
    <location>
        <begin position="50"/>
        <end position="136"/>
    </location>
</feature>
<dbReference type="SFLD" id="SFLDG01148">
    <property type="entry name" value="Xi_(cytGST)"/>
    <property type="match status" value="1"/>
</dbReference>
<reference evidence="6" key="1">
    <citation type="submission" date="2015-09" db="EMBL/GenBank/DDBJ databases">
        <authorList>
            <person name="Daims H."/>
        </authorList>
    </citation>
    <scope>NUCLEOTIDE SEQUENCE [LARGE SCALE GENOMIC DNA]</scope>
</reference>
<dbReference type="InterPro" id="IPR047047">
    <property type="entry name" value="GST_Omega-like_C"/>
</dbReference>
<keyword evidence="6" id="KW-1185">Reference proteome</keyword>
<dbReference type="Pfam" id="PF13410">
    <property type="entry name" value="GST_C_2"/>
    <property type="match status" value="1"/>
</dbReference>
<keyword evidence="5" id="KW-0560">Oxidoreductase</keyword>
<sequence length="314" mass="36725">MQRHAQFPNEQSATGEFKRQADAFRGWVTADGRSGYPAVPHRYHLYVSWACPWAHRTIIVRKLKKLEGIIGMTVVDPIRDKRGWAFREGPGHSLDPINGFRFLSEAYRATDPRYRGRVTVPVLWDTVTSRIVTNSDDDLMRIFNREFDQFTDSALDLYPERLRAEIDDLNRFIYERINDGVYRAGFATAQAVYEQAVTRLFDALDLLETRLADRRYLFGSTFVETDWRLFVTLIRFDAVYHGHFKCNLRRIVDYPNLFGYLKDLYQTRDIAGTVNFDHIKRHYYMTHTAINPARIVPLGPIQDLITPHGRERLT</sequence>
<feature type="binding site" evidence="2">
    <location>
        <begin position="117"/>
        <end position="120"/>
    </location>
    <ligand>
        <name>glutathione</name>
        <dbReference type="ChEBI" id="CHEBI:57925"/>
    </ligand>
</feature>
<proteinExistence type="predicted"/>
<dbReference type="GO" id="GO:0016491">
    <property type="term" value="F:oxidoreductase activity"/>
    <property type="evidence" value="ECO:0007669"/>
    <property type="project" value="UniProtKB-KW"/>
</dbReference>
<dbReference type="PANTHER" id="PTHR32419">
    <property type="entry name" value="GLUTATHIONYL-HYDROQUINONE REDUCTASE"/>
    <property type="match status" value="1"/>
</dbReference>
<dbReference type="AlphaFoldDB" id="A0A0S4KQZ2"/>
<dbReference type="STRING" id="1715989.NITINOP_0603"/>
<dbReference type="EMBL" id="LN885086">
    <property type="protein sequence ID" value="CUQ65578.1"/>
    <property type="molecule type" value="Genomic_DNA"/>
</dbReference>
<protein>
    <submittedName>
        <fullName evidence="5">Glutathionyl-hydroquinone reductase YqjG</fullName>
        <ecNumber evidence="5">1.8.-.-</ecNumber>
    </submittedName>
</protein>
<dbReference type="Proteomes" id="UP000066284">
    <property type="component" value="Chromosome 1"/>
</dbReference>
<accession>A0A0S4KQZ2</accession>
<dbReference type="GO" id="GO:0004364">
    <property type="term" value="F:glutathione transferase activity"/>
    <property type="evidence" value="ECO:0007669"/>
    <property type="project" value="InterPro"/>
</dbReference>
<dbReference type="SFLD" id="SFLDG01206">
    <property type="entry name" value="Xi.1"/>
    <property type="match status" value="1"/>
</dbReference>
<organism evidence="5 6">
    <name type="scientific">Candidatus Nitrospira inopinata</name>
    <dbReference type="NCBI Taxonomy" id="1715989"/>
    <lineage>
        <taxon>Bacteria</taxon>
        <taxon>Pseudomonadati</taxon>
        <taxon>Nitrospirota</taxon>
        <taxon>Nitrospiria</taxon>
        <taxon>Nitrospirales</taxon>
        <taxon>Nitrospiraceae</taxon>
        <taxon>Nitrospira</taxon>
    </lineage>
</organism>
<evidence type="ECO:0000259" key="4">
    <source>
        <dbReference type="Pfam" id="PF13409"/>
    </source>
</evidence>
<dbReference type="PIRSF" id="PIRSF015753">
    <property type="entry name" value="GST"/>
    <property type="match status" value="1"/>
</dbReference>
<evidence type="ECO:0000256" key="1">
    <source>
        <dbReference type="PIRSR" id="PIRSR015753-1"/>
    </source>
</evidence>
<dbReference type="SUPFAM" id="SSF47616">
    <property type="entry name" value="GST C-terminal domain-like"/>
    <property type="match status" value="1"/>
</dbReference>
<name>A0A0S4KQZ2_9BACT</name>
<feature type="binding site" evidence="2">
    <location>
        <position position="84"/>
    </location>
    <ligand>
        <name>glutathione</name>
        <dbReference type="ChEBI" id="CHEBI:57925"/>
    </ligand>
</feature>
<dbReference type="PANTHER" id="PTHR32419:SF6">
    <property type="entry name" value="GLUTATHIONE S-TRANSFERASE OMEGA-LIKE 1-RELATED"/>
    <property type="match status" value="1"/>
</dbReference>
<evidence type="ECO:0000256" key="2">
    <source>
        <dbReference type="PIRSR" id="PIRSR015753-2"/>
    </source>
</evidence>
<dbReference type="Gene3D" id="3.40.30.10">
    <property type="entry name" value="Glutaredoxin"/>
    <property type="match status" value="1"/>
</dbReference>